<evidence type="ECO:0000256" key="1">
    <source>
        <dbReference type="SAM" id="MobiDB-lite"/>
    </source>
</evidence>
<organism evidence="3 4">
    <name type="scientific">Aureobasidium pullulans</name>
    <name type="common">Black yeast</name>
    <name type="synonym">Pullularia pullulans</name>
    <dbReference type="NCBI Taxonomy" id="5580"/>
    <lineage>
        <taxon>Eukaryota</taxon>
        <taxon>Fungi</taxon>
        <taxon>Dikarya</taxon>
        <taxon>Ascomycota</taxon>
        <taxon>Pezizomycotina</taxon>
        <taxon>Dothideomycetes</taxon>
        <taxon>Dothideomycetidae</taxon>
        <taxon>Dothideales</taxon>
        <taxon>Saccotheciaceae</taxon>
        <taxon>Aureobasidium</taxon>
    </lineage>
</organism>
<accession>A0A4S9A0F4</accession>
<feature type="compositionally biased region" description="Acidic residues" evidence="1">
    <location>
        <begin position="294"/>
        <end position="306"/>
    </location>
</feature>
<dbReference type="AlphaFoldDB" id="A0A4S9A0F4"/>
<dbReference type="EMBL" id="QZAO01000234">
    <property type="protein sequence ID" value="THW72350.1"/>
    <property type="molecule type" value="Genomic_DNA"/>
</dbReference>
<protein>
    <recommendedName>
        <fullName evidence="2">HNH nuclease domain-containing protein</fullName>
    </recommendedName>
</protein>
<evidence type="ECO:0000313" key="3">
    <source>
        <dbReference type="EMBL" id="THW72350.1"/>
    </source>
</evidence>
<feature type="region of interest" description="Disordered" evidence="1">
    <location>
        <begin position="270"/>
        <end position="331"/>
    </location>
</feature>
<evidence type="ECO:0000259" key="2">
    <source>
        <dbReference type="Pfam" id="PF13391"/>
    </source>
</evidence>
<evidence type="ECO:0000313" key="4">
    <source>
        <dbReference type="Proteomes" id="UP000308802"/>
    </source>
</evidence>
<sequence>MQPLIACAVVAGNRWDGFLSERRTGSGVPTPRDGVLRGKEYYFRLPDDAKAKYPLVPTFAHWRFPHGKLPPVWSQFRVPSMPAGRVLPRQGSLTDALLARDISCRLTATVEGTEHAHLVPRTEGDWFRQNTMFQYGVAPRPEIEPIDVPRNALLLRSDIHTVFDQRRFAITLKPLPVASESPVIYGLAMHLFSPGLSEQFVKLYHRVAIQPLHGVAPEYLFARFAWTVFAHSAQFLQQGVKRVLYIVRDGETSEQEVNGDQCTQLYLSRKSRSLSPSASKRKRDDRGSVQEGDCGTEEQEDEDDDGDRYGGRARLRSPSRLAAPEATASRSLLAEDVSWLTDISMPASDVDVPSPANPSADPSADTKHDLPA</sequence>
<name>A0A4S9A0F4_AURPU</name>
<dbReference type="Pfam" id="PF13391">
    <property type="entry name" value="HNH_2"/>
    <property type="match status" value="1"/>
</dbReference>
<dbReference type="InterPro" id="IPR003615">
    <property type="entry name" value="HNH_nuc"/>
</dbReference>
<proteinExistence type="predicted"/>
<gene>
    <name evidence="3" type="ORF">D6D19_06589</name>
</gene>
<reference evidence="3 4" key="1">
    <citation type="submission" date="2018-10" db="EMBL/GenBank/DDBJ databases">
        <title>Fifty Aureobasidium pullulans genomes reveal a recombining polyextremotolerant generalist.</title>
        <authorList>
            <person name="Gostincar C."/>
            <person name="Turk M."/>
            <person name="Zajc J."/>
            <person name="Gunde-Cimerman N."/>
        </authorList>
    </citation>
    <scope>NUCLEOTIDE SEQUENCE [LARGE SCALE GENOMIC DNA]</scope>
    <source>
        <strain evidence="3 4">EXF-10659</strain>
    </source>
</reference>
<feature type="region of interest" description="Disordered" evidence="1">
    <location>
        <begin position="346"/>
        <end position="372"/>
    </location>
</feature>
<feature type="compositionally biased region" description="Low complexity" evidence="1">
    <location>
        <begin position="351"/>
        <end position="363"/>
    </location>
</feature>
<comment type="caution">
    <text evidence="3">The sequence shown here is derived from an EMBL/GenBank/DDBJ whole genome shotgun (WGS) entry which is preliminary data.</text>
</comment>
<dbReference type="Proteomes" id="UP000308802">
    <property type="component" value="Unassembled WGS sequence"/>
</dbReference>
<feature type="domain" description="HNH nuclease" evidence="2">
    <location>
        <begin position="104"/>
        <end position="170"/>
    </location>
</feature>